<keyword evidence="3" id="KW-1185">Reference proteome</keyword>
<feature type="compositionally biased region" description="Basic and acidic residues" evidence="1">
    <location>
        <begin position="189"/>
        <end position="203"/>
    </location>
</feature>
<dbReference type="AlphaFoldDB" id="A0A7Y9ICU1"/>
<dbReference type="Proteomes" id="UP000569914">
    <property type="component" value="Unassembled WGS sequence"/>
</dbReference>
<organism evidence="2 3">
    <name type="scientific">Microlunatus parietis</name>
    <dbReference type="NCBI Taxonomy" id="682979"/>
    <lineage>
        <taxon>Bacteria</taxon>
        <taxon>Bacillati</taxon>
        <taxon>Actinomycetota</taxon>
        <taxon>Actinomycetes</taxon>
        <taxon>Propionibacteriales</taxon>
        <taxon>Propionibacteriaceae</taxon>
        <taxon>Microlunatus</taxon>
    </lineage>
</organism>
<feature type="compositionally biased region" description="Polar residues" evidence="1">
    <location>
        <begin position="179"/>
        <end position="188"/>
    </location>
</feature>
<accession>A0A7Y9ICU1</accession>
<dbReference type="EMBL" id="JACCBU010000001">
    <property type="protein sequence ID" value="NYE74241.1"/>
    <property type="molecule type" value="Genomic_DNA"/>
</dbReference>
<name>A0A7Y9ICU1_9ACTN</name>
<proteinExistence type="predicted"/>
<gene>
    <name evidence="2" type="ORF">BKA15_005570</name>
</gene>
<sequence length="271" mass="29593">MTIKGVGAVELWDGRSWLGRVDADGLLSFPFGWAPDGLLTRRQLREAGLSPGGQEPYGRIVWKREQRFAWLYREDLAAPKRVPTPAQLAAVEAALAARRVCVECGPVDHTVRTTDHLCGDCYAAMVDGEVDQVATDEATDELNALYRTIPATDDPFRADIDPDEDQVEPIAAPAAETAVQDQHGQDQQAVEHDDGTGHERPGGDRAQIAAVWSGTEVTDALERARRALDDLVARQLRTNSSRAEDPAWPTADTTPAVAVDGYEDWRERGVA</sequence>
<comment type="caution">
    <text evidence="2">The sequence shown here is derived from an EMBL/GenBank/DDBJ whole genome shotgun (WGS) entry which is preliminary data.</text>
</comment>
<dbReference type="RefSeq" id="WP_179756407.1">
    <property type="nucleotide sequence ID" value="NZ_JACCBU010000001.1"/>
</dbReference>
<dbReference type="InterPro" id="IPR048142">
    <property type="entry name" value="QRL_CxxC_CxxC"/>
</dbReference>
<feature type="region of interest" description="Disordered" evidence="1">
    <location>
        <begin position="237"/>
        <end position="271"/>
    </location>
</feature>
<evidence type="ECO:0000313" key="3">
    <source>
        <dbReference type="Proteomes" id="UP000569914"/>
    </source>
</evidence>
<reference evidence="2 3" key="1">
    <citation type="submission" date="2020-07" db="EMBL/GenBank/DDBJ databases">
        <title>Sequencing the genomes of 1000 actinobacteria strains.</title>
        <authorList>
            <person name="Klenk H.-P."/>
        </authorList>
    </citation>
    <scope>NUCLEOTIDE SEQUENCE [LARGE SCALE GENOMIC DNA]</scope>
    <source>
        <strain evidence="2 3">DSM 22083</strain>
    </source>
</reference>
<feature type="region of interest" description="Disordered" evidence="1">
    <location>
        <begin position="175"/>
        <end position="207"/>
    </location>
</feature>
<evidence type="ECO:0000313" key="2">
    <source>
        <dbReference type="EMBL" id="NYE74241.1"/>
    </source>
</evidence>
<dbReference type="NCBIfam" id="NF041638">
    <property type="entry name" value="QRL_CxxC_CxxC"/>
    <property type="match status" value="1"/>
</dbReference>
<protein>
    <submittedName>
        <fullName evidence="2">Uncharacterized protein</fullName>
    </submittedName>
</protein>
<evidence type="ECO:0000256" key="1">
    <source>
        <dbReference type="SAM" id="MobiDB-lite"/>
    </source>
</evidence>